<accession>A0AAE3JKA1</accession>
<sequence>MENDIRWIQRFENFKTAFAALTEAVELTNARELSKLEKQGLIQSFEFTHEIAWNVLKDYLQWKGIFGIVGSKDSTREAFKNELISAGDIWMEMITARNLAFHTYNQSIVEAVYASITQSFFPAFFEFLQRFQAIAEQSSDE</sequence>
<name>A0AAE3JKA1_9SPIR</name>
<organism evidence="1 2">
    <name type="scientific">Teretinema zuelzerae</name>
    <dbReference type="NCBI Taxonomy" id="156"/>
    <lineage>
        <taxon>Bacteria</taxon>
        <taxon>Pseudomonadati</taxon>
        <taxon>Spirochaetota</taxon>
        <taxon>Spirochaetia</taxon>
        <taxon>Spirochaetales</taxon>
        <taxon>Treponemataceae</taxon>
        <taxon>Teretinema</taxon>
    </lineage>
</organism>
<comment type="caution">
    <text evidence="1">The sequence shown here is derived from an EMBL/GenBank/DDBJ whole genome shotgun (WGS) entry which is preliminary data.</text>
</comment>
<gene>
    <name evidence="1" type="ORF">K7J14_10155</name>
</gene>
<dbReference type="Proteomes" id="UP001198163">
    <property type="component" value="Unassembled WGS sequence"/>
</dbReference>
<proteinExistence type="predicted"/>
<keyword evidence="2" id="KW-1185">Reference proteome</keyword>
<dbReference type="InterPro" id="IPR010235">
    <property type="entry name" value="HepT"/>
</dbReference>
<dbReference type="RefSeq" id="WP_230755823.1">
    <property type="nucleotide sequence ID" value="NZ_JAINWA010000003.1"/>
</dbReference>
<dbReference type="NCBIfam" id="TIGR01987">
    <property type="entry name" value="HI0074"/>
    <property type="match status" value="1"/>
</dbReference>
<reference evidence="1" key="1">
    <citation type="submission" date="2021-08" db="EMBL/GenBank/DDBJ databases">
        <title>Comparative analyses of Brucepasteria parasyntrophica and Teretinema zuelzerae.</title>
        <authorList>
            <person name="Song Y."/>
            <person name="Brune A."/>
        </authorList>
    </citation>
    <scope>NUCLEOTIDE SEQUENCE</scope>
    <source>
        <strain evidence="1">DSM 1903</strain>
    </source>
</reference>
<evidence type="ECO:0000313" key="1">
    <source>
        <dbReference type="EMBL" id="MCD1655060.1"/>
    </source>
</evidence>
<dbReference type="Gene3D" id="1.20.120.330">
    <property type="entry name" value="Nucleotidyltransferases domain 2"/>
    <property type="match status" value="1"/>
</dbReference>
<protein>
    <submittedName>
        <fullName evidence="1">Nucleotidyltransferase substrate binding protein</fullName>
    </submittedName>
</protein>
<dbReference type="EMBL" id="JAINWA010000003">
    <property type="protein sequence ID" value="MCD1655060.1"/>
    <property type="molecule type" value="Genomic_DNA"/>
</dbReference>
<evidence type="ECO:0000313" key="2">
    <source>
        <dbReference type="Proteomes" id="UP001198163"/>
    </source>
</evidence>
<dbReference type="SUPFAM" id="SSF81593">
    <property type="entry name" value="Nucleotidyltransferase substrate binding subunit/domain"/>
    <property type="match status" value="1"/>
</dbReference>
<dbReference type="Pfam" id="PF08780">
    <property type="entry name" value="NTase_sub_bind"/>
    <property type="match status" value="1"/>
</dbReference>
<dbReference type="AlphaFoldDB" id="A0AAE3JKA1"/>